<evidence type="ECO:0000259" key="4">
    <source>
        <dbReference type="Pfam" id="PF00892"/>
    </source>
</evidence>
<name>A0A4R5BRY8_9ACTN</name>
<dbReference type="Pfam" id="PF00892">
    <property type="entry name" value="EamA"/>
    <property type="match status" value="2"/>
</dbReference>
<dbReference type="PANTHER" id="PTHR22911">
    <property type="entry name" value="ACYL-MALONYL CONDENSING ENZYME-RELATED"/>
    <property type="match status" value="1"/>
</dbReference>
<comment type="similarity">
    <text evidence="1">Belongs to the EamA transporter family.</text>
</comment>
<dbReference type="Proteomes" id="UP000294513">
    <property type="component" value="Unassembled WGS sequence"/>
</dbReference>
<evidence type="ECO:0000313" key="6">
    <source>
        <dbReference type="Proteomes" id="UP000294513"/>
    </source>
</evidence>
<dbReference type="RefSeq" id="WP_131893755.1">
    <property type="nucleotide sequence ID" value="NZ_SMKU01000067.1"/>
</dbReference>
<feature type="compositionally biased region" description="Basic and acidic residues" evidence="2">
    <location>
        <begin position="312"/>
        <end position="321"/>
    </location>
</feature>
<sequence length="329" mass="33185">MRRIDPRLLLIAGAAFISVSAIFVRLSGVSSGTAALFRCALALPLLLPLAARERRRAGPRRRQGVDVAAGLLLGVDLVLWGASIGEVGAGIATVLVNVQVVVVPLLALAAFGERPSRAFAMAVPVMLGGVALAGGLADSGTHAVHGADPVRGVLYGTGAGLAYGGYLFLTRLAGDGQTHRARPVLLATLGAGAASVVVGAPWQGVDLTPGWAALGWLAALAVTGQVCGWMLIGAALPRLRAEVGGTLLLLQPVLAVIFGAVVLAEYPALLQIAGCLLVVAALWLTTRSAAGPPAAEPGAAAPEPGASSRNHRAAESVRGHEAATGPARR</sequence>
<evidence type="ECO:0000256" key="1">
    <source>
        <dbReference type="ARBA" id="ARBA00007362"/>
    </source>
</evidence>
<comment type="caution">
    <text evidence="5">The sequence shown here is derived from an EMBL/GenBank/DDBJ whole genome shotgun (WGS) entry which is preliminary data.</text>
</comment>
<feature type="transmembrane region" description="Helical" evidence="3">
    <location>
        <begin position="214"/>
        <end position="236"/>
    </location>
</feature>
<feature type="region of interest" description="Disordered" evidence="2">
    <location>
        <begin position="290"/>
        <end position="329"/>
    </location>
</feature>
<dbReference type="SUPFAM" id="SSF103481">
    <property type="entry name" value="Multidrug resistance efflux transporter EmrE"/>
    <property type="match status" value="2"/>
</dbReference>
<feature type="transmembrane region" description="Helical" evidence="3">
    <location>
        <begin position="268"/>
        <end position="285"/>
    </location>
</feature>
<evidence type="ECO:0000313" key="5">
    <source>
        <dbReference type="EMBL" id="TDD88030.1"/>
    </source>
</evidence>
<dbReference type="InterPro" id="IPR037185">
    <property type="entry name" value="EmrE-like"/>
</dbReference>
<keyword evidence="3" id="KW-0472">Membrane</keyword>
<evidence type="ECO:0000256" key="2">
    <source>
        <dbReference type="SAM" id="MobiDB-lite"/>
    </source>
</evidence>
<organism evidence="5 6">
    <name type="scientific">Actinomadura rubrisoli</name>
    <dbReference type="NCBI Taxonomy" id="2530368"/>
    <lineage>
        <taxon>Bacteria</taxon>
        <taxon>Bacillati</taxon>
        <taxon>Actinomycetota</taxon>
        <taxon>Actinomycetes</taxon>
        <taxon>Streptosporangiales</taxon>
        <taxon>Thermomonosporaceae</taxon>
        <taxon>Actinomadura</taxon>
    </lineage>
</organism>
<protein>
    <submittedName>
        <fullName evidence="5">EamA family transporter</fullName>
    </submittedName>
</protein>
<feature type="compositionally biased region" description="Low complexity" evidence="2">
    <location>
        <begin position="290"/>
        <end position="306"/>
    </location>
</feature>
<dbReference type="GO" id="GO:0016020">
    <property type="term" value="C:membrane"/>
    <property type="evidence" value="ECO:0007669"/>
    <property type="project" value="InterPro"/>
</dbReference>
<dbReference type="InterPro" id="IPR000620">
    <property type="entry name" value="EamA_dom"/>
</dbReference>
<keyword evidence="3" id="KW-0812">Transmembrane</keyword>
<reference evidence="5 6" key="1">
    <citation type="submission" date="2019-03" db="EMBL/GenBank/DDBJ databases">
        <title>Draft genome sequences of novel Actinobacteria.</title>
        <authorList>
            <person name="Sahin N."/>
            <person name="Ay H."/>
            <person name="Saygin H."/>
        </authorList>
    </citation>
    <scope>NUCLEOTIDE SEQUENCE [LARGE SCALE GENOMIC DNA]</scope>
    <source>
        <strain evidence="5 6">H3C3</strain>
    </source>
</reference>
<keyword evidence="6" id="KW-1185">Reference proteome</keyword>
<feature type="transmembrane region" description="Helical" evidence="3">
    <location>
        <begin position="31"/>
        <end position="51"/>
    </location>
</feature>
<feature type="transmembrane region" description="Helical" evidence="3">
    <location>
        <begin position="89"/>
        <end position="111"/>
    </location>
</feature>
<evidence type="ECO:0000256" key="3">
    <source>
        <dbReference type="SAM" id="Phobius"/>
    </source>
</evidence>
<dbReference type="PANTHER" id="PTHR22911:SF79">
    <property type="entry name" value="MOBA-LIKE NTP TRANSFERASE DOMAIN-CONTAINING PROTEIN"/>
    <property type="match status" value="1"/>
</dbReference>
<accession>A0A4R5BRY8</accession>
<dbReference type="EMBL" id="SMKU01000067">
    <property type="protein sequence ID" value="TDD88030.1"/>
    <property type="molecule type" value="Genomic_DNA"/>
</dbReference>
<feature type="transmembrane region" description="Helical" evidence="3">
    <location>
        <begin position="184"/>
        <end position="202"/>
    </location>
</feature>
<feature type="domain" description="EamA" evidence="4">
    <location>
        <begin position="151"/>
        <end position="286"/>
    </location>
</feature>
<dbReference type="AlphaFoldDB" id="A0A4R5BRY8"/>
<feature type="transmembrane region" description="Helical" evidence="3">
    <location>
        <begin position="243"/>
        <end position="262"/>
    </location>
</feature>
<feature type="domain" description="EamA" evidence="4">
    <location>
        <begin position="8"/>
        <end position="133"/>
    </location>
</feature>
<proteinExistence type="inferred from homology"/>
<gene>
    <name evidence="5" type="ORF">E1298_15595</name>
</gene>
<feature type="transmembrane region" description="Helical" evidence="3">
    <location>
        <begin position="63"/>
        <end position="83"/>
    </location>
</feature>
<feature type="transmembrane region" description="Helical" evidence="3">
    <location>
        <begin position="118"/>
        <end position="137"/>
    </location>
</feature>
<keyword evidence="3" id="KW-1133">Transmembrane helix</keyword>
<feature type="transmembrane region" description="Helical" evidence="3">
    <location>
        <begin position="152"/>
        <end position="172"/>
    </location>
</feature>
<dbReference type="OrthoDB" id="5315632at2"/>